<feature type="domain" description="Inosine/uridine-preferring nucleoside hydrolase" evidence="4">
    <location>
        <begin position="3"/>
        <end position="300"/>
    </location>
</feature>
<dbReference type="Proteomes" id="UP001652625">
    <property type="component" value="Chromosome 10"/>
</dbReference>
<dbReference type="InterPro" id="IPR052775">
    <property type="entry name" value="IUN_hydrolase"/>
</dbReference>
<dbReference type="PROSITE" id="PS01247">
    <property type="entry name" value="IUNH"/>
    <property type="match status" value="1"/>
</dbReference>
<dbReference type="InterPro" id="IPR015910">
    <property type="entry name" value="I/U_nuclsd_hydro_CS"/>
</dbReference>
<dbReference type="GeneID" id="100197535"/>
<evidence type="ECO:0000313" key="6">
    <source>
        <dbReference type="RefSeq" id="XP_065663509.1"/>
    </source>
</evidence>
<accession>A0ABM4CNW0</accession>
<keyword evidence="3" id="KW-0326">Glycosidase</keyword>
<evidence type="ECO:0000313" key="5">
    <source>
        <dbReference type="Proteomes" id="UP001652625"/>
    </source>
</evidence>
<keyword evidence="5" id="KW-1185">Reference proteome</keyword>
<protein>
    <submittedName>
        <fullName evidence="6">Uncharacterized protein LOC100197535</fullName>
    </submittedName>
</protein>
<evidence type="ECO:0000259" key="4">
    <source>
        <dbReference type="Pfam" id="PF01156"/>
    </source>
</evidence>
<gene>
    <name evidence="6" type="primary">LOC100197535</name>
</gene>
<dbReference type="Gene3D" id="3.90.245.10">
    <property type="entry name" value="Ribonucleoside hydrolase-like"/>
    <property type="match status" value="1"/>
</dbReference>
<dbReference type="PANTHER" id="PTHR46190:SF1">
    <property type="entry name" value="SI:CH211-201H21.5"/>
    <property type="match status" value="1"/>
</dbReference>
<proteinExistence type="inferred from homology"/>
<dbReference type="PANTHER" id="PTHR46190">
    <property type="entry name" value="SI:CH211-201H21.5-RELATED"/>
    <property type="match status" value="1"/>
</dbReference>
<sequence>MKILIDTDPGIDDAVALGLVLKRTDLDIVGITTVRGNVDVVQSTKNVLKILQEFDRKDIPVFQGAHSPILDSPHYATHFHGDDGLGDYLNYEPDYSPLKAEHAVDAINRLANLYKNELVLIALGPLTNVALAYRLNDSLPSLLKELVIMGGNYKGVGNISMAAEFNFYIDPVAAHIVIKEFSCTKMLVTWEFTKTVPLSKEETKTLVGQDNKVSRFYKTILEKHSHVEEMELCDALAVAVAVDPKLITKYHSVYAVVELYGEYTKGQMVIDWYPNKRSDGKTINNPNVIIVDQVNVELYKKMLLNCLQ</sequence>
<dbReference type="Pfam" id="PF01156">
    <property type="entry name" value="IU_nuc_hydro"/>
    <property type="match status" value="1"/>
</dbReference>
<dbReference type="InterPro" id="IPR036452">
    <property type="entry name" value="Ribo_hydro-like"/>
</dbReference>
<name>A0ABM4CNW0_HYDVU</name>
<dbReference type="InterPro" id="IPR001910">
    <property type="entry name" value="Inosine/uridine_hydrolase_dom"/>
</dbReference>
<reference evidence="6" key="1">
    <citation type="submission" date="2025-08" db="UniProtKB">
        <authorList>
            <consortium name="RefSeq"/>
        </authorList>
    </citation>
    <scope>IDENTIFICATION</scope>
</reference>
<organism evidence="5 6">
    <name type="scientific">Hydra vulgaris</name>
    <name type="common">Hydra</name>
    <name type="synonym">Hydra attenuata</name>
    <dbReference type="NCBI Taxonomy" id="6087"/>
    <lineage>
        <taxon>Eukaryota</taxon>
        <taxon>Metazoa</taxon>
        <taxon>Cnidaria</taxon>
        <taxon>Hydrozoa</taxon>
        <taxon>Hydroidolina</taxon>
        <taxon>Anthoathecata</taxon>
        <taxon>Aplanulata</taxon>
        <taxon>Hydridae</taxon>
        <taxon>Hydra</taxon>
    </lineage>
</organism>
<dbReference type="RefSeq" id="XP_065663509.1">
    <property type="nucleotide sequence ID" value="XM_065807437.1"/>
</dbReference>
<dbReference type="SUPFAM" id="SSF53590">
    <property type="entry name" value="Nucleoside hydrolase"/>
    <property type="match status" value="1"/>
</dbReference>
<comment type="similarity">
    <text evidence="1">Belongs to the IUNH family.</text>
</comment>
<evidence type="ECO:0000256" key="3">
    <source>
        <dbReference type="ARBA" id="ARBA00023295"/>
    </source>
</evidence>
<evidence type="ECO:0000256" key="2">
    <source>
        <dbReference type="ARBA" id="ARBA00022801"/>
    </source>
</evidence>
<keyword evidence="2" id="KW-0378">Hydrolase</keyword>
<evidence type="ECO:0000256" key="1">
    <source>
        <dbReference type="ARBA" id="ARBA00009176"/>
    </source>
</evidence>